<keyword evidence="3" id="KW-1185">Reference proteome</keyword>
<feature type="region of interest" description="Disordered" evidence="1">
    <location>
        <begin position="419"/>
        <end position="454"/>
    </location>
</feature>
<reference evidence="2 3" key="1">
    <citation type="submission" date="2019-10" db="EMBL/GenBank/DDBJ databases">
        <authorList>
            <person name="Palmer J.M."/>
        </authorList>
    </citation>
    <scope>NUCLEOTIDE SEQUENCE [LARGE SCALE GENOMIC DNA]</scope>
    <source>
        <strain evidence="2 3">TWF506</strain>
    </source>
</reference>
<sequence length="535" mass="61217">MNRVGLSEGQILLQACRDALPKPDPSERPILNRPKDPYIVLLFGVNYDTSLVYVNIAPRALSFEILNSYDTLGDTIEKRQKENEYFTPERYPNPTDPLRARKVFPVSWETFLMLHARLGVTRYTGQLEFEWNGVYDPRDLDIKGLDDGEIERRRQELEKIKAKAAESSKRSVKAVGPGVPNENRFIEPAKGSLNEADTDANQHRNQNVGKDEDYNANYDDGSSSDSDDEDSPSEGFYGRPGYFSHSNPSRRHVRGPKPIPIPYGIHNPAPQVEESFPSHFQKLVDSLNSEIRNHLSKIDWAVDNPLHFSDRKTADPWNVAIHDFHAKRLRIWRDRLKPKVFTNRPVSITLNFGSRFDHYDPRLWVLEDDAPEPGDEPFEFAQIGQNSLQYMLDIVRIQWDNLDPIDIYYINDPIFADPSSSSDSGSDTSSTSSSPPPHPRPRLKTPIHHTFDHMGPPRRAVLTLGLRLFMEDLNVDHLEPDLCELAKYAIFKYITSTPSDDMQMRQSLLVLWELTKVITYITGEQPGRSDEKCTC</sequence>
<name>A0AAN8NCK4_9PEZI</name>
<organism evidence="2 3">
    <name type="scientific">Arthrobotrys conoides</name>
    <dbReference type="NCBI Taxonomy" id="74498"/>
    <lineage>
        <taxon>Eukaryota</taxon>
        <taxon>Fungi</taxon>
        <taxon>Dikarya</taxon>
        <taxon>Ascomycota</taxon>
        <taxon>Pezizomycotina</taxon>
        <taxon>Orbiliomycetes</taxon>
        <taxon>Orbiliales</taxon>
        <taxon>Orbiliaceae</taxon>
        <taxon>Arthrobotrys</taxon>
    </lineage>
</organism>
<evidence type="ECO:0000256" key="1">
    <source>
        <dbReference type="SAM" id="MobiDB-lite"/>
    </source>
</evidence>
<dbReference type="Proteomes" id="UP001307849">
    <property type="component" value="Unassembled WGS sequence"/>
</dbReference>
<feature type="region of interest" description="Disordered" evidence="1">
    <location>
        <begin position="162"/>
        <end position="272"/>
    </location>
</feature>
<feature type="compositionally biased region" description="Low complexity" evidence="1">
    <location>
        <begin position="419"/>
        <end position="433"/>
    </location>
</feature>
<evidence type="ECO:0000313" key="2">
    <source>
        <dbReference type="EMBL" id="KAK6513613.1"/>
    </source>
</evidence>
<accession>A0AAN8NCK4</accession>
<protein>
    <submittedName>
        <fullName evidence="2">Uncharacterized protein</fullName>
    </submittedName>
</protein>
<comment type="caution">
    <text evidence="2">The sequence shown here is derived from an EMBL/GenBank/DDBJ whole genome shotgun (WGS) entry which is preliminary data.</text>
</comment>
<proteinExistence type="predicted"/>
<dbReference type="EMBL" id="JAVHJM010000005">
    <property type="protein sequence ID" value="KAK6513613.1"/>
    <property type="molecule type" value="Genomic_DNA"/>
</dbReference>
<gene>
    <name evidence="2" type="ORF">TWF506_008050</name>
</gene>
<evidence type="ECO:0000313" key="3">
    <source>
        <dbReference type="Proteomes" id="UP001307849"/>
    </source>
</evidence>
<dbReference type="AlphaFoldDB" id="A0AAN8NCK4"/>